<dbReference type="KEGG" id="tsu:Tresu_0940"/>
<proteinExistence type="predicted"/>
<dbReference type="Proteomes" id="UP000006852">
    <property type="component" value="Chromosome"/>
</dbReference>
<protein>
    <submittedName>
        <fullName evidence="1">Uncharacterized protein</fullName>
    </submittedName>
</protein>
<reference evidence="1 2" key="1">
    <citation type="journal article" date="2011" name="Stand. Genomic Sci.">
        <title>Complete genome sequence of Treponema succinifaciens type strain (6091).</title>
        <authorList>
            <person name="Han C."/>
            <person name="Gronow S."/>
            <person name="Teshima H."/>
            <person name="Lapidus A."/>
            <person name="Nolan M."/>
            <person name="Lucas S."/>
            <person name="Hammon N."/>
            <person name="Deshpande S."/>
            <person name="Cheng J.F."/>
            <person name="Zeytun A."/>
            <person name="Tapia R."/>
            <person name="Goodwin L."/>
            <person name="Pitluck S."/>
            <person name="Liolios K."/>
            <person name="Pagani I."/>
            <person name="Ivanova N."/>
            <person name="Mavromatis K."/>
            <person name="Mikhailova N."/>
            <person name="Huntemann M."/>
            <person name="Pati A."/>
            <person name="Chen A."/>
            <person name="Palaniappan K."/>
            <person name="Land M."/>
            <person name="Hauser L."/>
            <person name="Brambilla E.M."/>
            <person name="Rohde M."/>
            <person name="Goker M."/>
            <person name="Woyke T."/>
            <person name="Bristow J."/>
            <person name="Eisen J.A."/>
            <person name="Markowitz V."/>
            <person name="Hugenholtz P."/>
            <person name="Kyrpides N.C."/>
            <person name="Klenk H.P."/>
            <person name="Detter J.C."/>
        </authorList>
    </citation>
    <scope>NUCLEOTIDE SEQUENCE [LARGE SCALE GENOMIC DNA]</scope>
    <source>
        <strain evidence="2">ATCC 33096 / DSM 2489 / 6091</strain>
    </source>
</reference>
<reference evidence="2" key="2">
    <citation type="submission" date="2011-04" db="EMBL/GenBank/DDBJ databases">
        <title>The complete genome of chromosome of Treponema succinifaciens DSM 2489.</title>
        <authorList>
            <person name="Lucas S."/>
            <person name="Copeland A."/>
            <person name="Lapidus A."/>
            <person name="Bruce D."/>
            <person name="Goodwin L."/>
            <person name="Pitluck S."/>
            <person name="Peters L."/>
            <person name="Kyrpides N."/>
            <person name="Mavromatis K."/>
            <person name="Ivanova N."/>
            <person name="Ovchinnikova G."/>
            <person name="Teshima H."/>
            <person name="Detter J.C."/>
            <person name="Tapia R."/>
            <person name="Han C."/>
            <person name="Land M."/>
            <person name="Hauser L."/>
            <person name="Markowitz V."/>
            <person name="Cheng J.-F."/>
            <person name="Hugenholtz P."/>
            <person name="Woyke T."/>
            <person name="Wu D."/>
            <person name="Gronow S."/>
            <person name="Wellnitz S."/>
            <person name="Brambilla E."/>
            <person name="Klenk H.-P."/>
            <person name="Eisen J.A."/>
        </authorList>
    </citation>
    <scope>NUCLEOTIDE SEQUENCE [LARGE SCALE GENOMIC DNA]</scope>
    <source>
        <strain evidence="2">ATCC 33096 / DSM 2489 / 6091</strain>
    </source>
</reference>
<evidence type="ECO:0000313" key="2">
    <source>
        <dbReference type="Proteomes" id="UP000006852"/>
    </source>
</evidence>
<dbReference type="GeneID" id="303000019"/>
<name>F2NRP2_TRES6</name>
<gene>
    <name evidence="1" type="ordered locus">Tresu_0940</name>
</gene>
<dbReference type="RefSeq" id="WP_013701152.1">
    <property type="nucleotide sequence ID" value="NC_015385.1"/>
</dbReference>
<organism evidence="1 2">
    <name type="scientific">Treponema succinifaciens (strain ATCC 33096 / DSM 2489 / 6091)</name>
    <dbReference type="NCBI Taxonomy" id="869209"/>
    <lineage>
        <taxon>Bacteria</taxon>
        <taxon>Pseudomonadati</taxon>
        <taxon>Spirochaetota</taxon>
        <taxon>Spirochaetia</taxon>
        <taxon>Spirochaetales</taxon>
        <taxon>Treponemataceae</taxon>
        <taxon>Treponema</taxon>
    </lineage>
</organism>
<sequence length="69" mass="7680">MTRHAILCGCASDGFTQKKINEMYDFLTSSSGGAWAEKEIVFFPNGVSEAMLSFVLERLKADKAEQIFL</sequence>
<evidence type="ECO:0000313" key="1">
    <source>
        <dbReference type="EMBL" id="AEB13860.1"/>
    </source>
</evidence>
<dbReference type="HOGENOM" id="CLU_2774771_0_0_12"/>
<dbReference type="EMBL" id="CP002631">
    <property type="protein sequence ID" value="AEB13860.1"/>
    <property type="molecule type" value="Genomic_DNA"/>
</dbReference>
<keyword evidence="2" id="KW-1185">Reference proteome</keyword>
<dbReference type="STRING" id="869209.Tresu_0940"/>
<dbReference type="AlphaFoldDB" id="F2NRP2"/>
<accession>F2NRP2</accession>